<proteinExistence type="predicted"/>
<dbReference type="AlphaFoldDB" id="A0A942TS33"/>
<dbReference type="Pfam" id="PF03848">
    <property type="entry name" value="TehB"/>
    <property type="match status" value="1"/>
</dbReference>
<comment type="caution">
    <text evidence="2">The sequence shown here is derived from an EMBL/GenBank/DDBJ whole genome shotgun (WGS) entry which is preliminary data.</text>
</comment>
<organism evidence="2 3">
    <name type="scientific">Lederbergia citrisecunda</name>
    <dbReference type="NCBI Taxonomy" id="2833583"/>
    <lineage>
        <taxon>Bacteria</taxon>
        <taxon>Bacillati</taxon>
        <taxon>Bacillota</taxon>
        <taxon>Bacilli</taxon>
        <taxon>Bacillales</taxon>
        <taxon>Bacillaceae</taxon>
        <taxon>Lederbergia</taxon>
    </lineage>
</organism>
<dbReference type="InterPro" id="IPR015985">
    <property type="entry name" value="TehB-like_dom"/>
</dbReference>
<keyword evidence="2" id="KW-0808">Transferase</keyword>
<keyword evidence="3" id="KW-1185">Reference proteome</keyword>
<gene>
    <name evidence="2" type="ORF">KHA93_14305</name>
</gene>
<accession>A0A942TS33</accession>
<name>A0A942TS33_9BACI</name>
<sequence length="235" mass="27163">MNRIDYIRKEEKEYHDYCYDNYKLFEEGSWLHKPVMTVMEMIPLLEEKNNLNILDLGSEVGRNSIPIAQLLKEKGGKIVCVDLLESALQKLKQYSEEHDVDEMIQSEQADIGTFSITPNNYDFIVAVSSLEHVDSESVFEKVIHQMVEGTKDKGINCIIVNSEVEEIDLDTNESLFPLMEINLSTEEMMNKLNEAYKGWEVIKVLVKPLKYTIKRKQRPVLLKTNAITFAVKKVK</sequence>
<dbReference type="InterPro" id="IPR029063">
    <property type="entry name" value="SAM-dependent_MTases_sf"/>
</dbReference>
<evidence type="ECO:0000313" key="2">
    <source>
        <dbReference type="EMBL" id="MBS4200804.1"/>
    </source>
</evidence>
<dbReference type="EMBL" id="JAGYPJ010000001">
    <property type="protein sequence ID" value="MBS4200804.1"/>
    <property type="molecule type" value="Genomic_DNA"/>
</dbReference>
<dbReference type="SUPFAM" id="SSF53335">
    <property type="entry name" value="S-adenosyl-L-methionine-dependent methyltransferases"/>
    <property type="match status" value="1"/>
</dbReference>
<evidence type="ECO:0000259" key="1">
    <source>
        <dbReference type="Pfam" id="PF03848"/>
    </source>
</evidence>
<dbReference type="Gene3D" id="3.40.50.150">
    <property type="entry name" value="Vaccinia Virus protein VP39"/>
    <property type="match status" value="1"/>
</dbReference>
<feature type="domain" description="Tellurite resistance methyltransferase TehB-like" evidence="1">
    <location>
        <begin position="50"/>
        <end position="203"/>
    </location>
</feature>
<dbReference type="Proteomes" id="UP000682713">
    <property type="component" value="Unassembled WGS sequence"/>
</dbReference>
<keyword evidence="2" id="KW-0489">Methyltransferase</keyword>
<reference evidence="2 3" key="1">
    <citation type="submission" date="2021-05" db="EMBL/GenBank/DDBJ databases">
        <title>Novel Bacillus species.</title>
        <authorList>
            <person name="Liu G."/>
        </authorList>
    </citation>
    <scope>NUCLEOTIDE SEQUENCE [LARGE SCALE GENOMIC DNA]</scope>
    <source>
        <strain evidence="2 3">FJAT-49732</strain>
    </source>
</reference>
<dbReference type="RefSeq" id="WP_213111341.1">
    <property type="nucleotide sequence ID" value="NZ_JAGYPJ010000001.1"/>
</dbReference>
<dbReference type="CDD" id="cd02440">
    <property type="entry name" value="AdoMet_MTases"/>
    <property type="match status" value="1"/>
</dbReference>
<evidence type="ECO:0000313" key="3">
    <source>
        <dbReference type="Proteomes" id="UP000682713"/>
    </source>
</evidence>
<dbReference type="GO" id="GO:0032259">
    <property type="term" value="P:methylation"/>
    <property type="evidence" value="ECO:0007669"/>
    <property type="project" value="UniProtKB-KW"/>
</dbReference>
<dbReference type="GO" id="GO:0008168">
    <property type="term" value="F:methyltransferase activity"/>
    <property type="evidence" value="ECO:0007669"/>
    <property type="project" value="UniProtKB-KW"/>
</dbReference>
<protein>
    <submittedName>
        <fullName evidence="2">Class I SAM-dependent methyltransferase</fullName>
    </submittedName>
</protein>